<evidence type="ECO:0000313" key="2">
    <source>
        <dbReference type="EMBL" id="WHS91328.1"/>
    </source>
</evidence>
<geneLocation type="plasmid" evidence="2 3">
    <name>pSkuCCBAU71714b</name>
</geneLocation>
<sequence>MRDGGPIQNDEQGREASPPSRPCLYYCEHPGCTKRQGFGFAVGRAQPNWLCSEYQPTWLTRERTFNIST</sequence>
<feature type="region of interest" description="Disordered" evidence="1">
    <location>
        <begin position="1"/>
        <end position="21"/>
    </location>
</feature>
<gene>
    <name evidence="2" type="ORF">PZL22_001300</name>
</gene>
<name>A0ABY8T3C9_9HYPH</name>
<protein>
    <submittedName>
        <fullName evidence="2">Uncharacterized protein</fullName>
    </submittedName>
</protein>
<accession>A0ABY8T3C9</accession>
<proteinExistence type="predicted"/>
<keyword evidence="3" id="KW-1185">Reference proteome</keyword>
<evidence type="ECO:0000313" key="3">
    <source>
        <dbReference type="Proteomes" id="UP001233264"/>
    </source>
</evidence>
<dbReference type="Proteomes" id="UP001233264">
    <property type="component" value="Plasmid pSkuCCBAU71714b"/>
</dbReference>
<organism evidence="2 3">
    <name type="scientific">Sinorhizobium kummerowiae</name>
    <dbReference type="NCBI Taxonomy" id="158892"/>
    <lineage>
        <taxon>Bacteria</taxon>
        <taxon>Pseudomonadati</taxon>
        <taxon>Pseudomonadota</taxon>
        <taxon>Alphaproteobacteria</taxon>
        <taxon>Hyphomicrobiales</taxon>
        <taxon>Rhizobiaceae</taxon>
        <taxon>Sinorhizobium/Ensifer group</taxon>
        <taxon>Sinorhizobium</taxon>
    </lineage>
</organism>
<dbReference type="EMBL" id="CP120364">
    <property type="protein sequence ID" value="WHS91328.1"/>
    <property type="molecule type" value="Genomic_DNA"/>
</dbReference>
<reference evidence="2 3" key="1">
    <citation type="submission" date="2023-03" db="EMBL/GenBank/DDBJ databases">
        <authorList>
            <person name="Menendez E."/>
            <person name="Kaur S."/>
            <person name="Flores-Felix J.D."/>
            <person name="diCenzo G.C."/>
            <person name="Peix A."/>
            <person name="Velazquez E."/>
        </authorList>
    </citation>
    <scope>NUCLEOTIDE SEQUENCE [LARGE SCALE GENOMIC DNA]</scope>
    <source>
        <strain evidence="2 3">CCBAU 71714</strain>
        <plasmid evidence="2 3">pSkuCCBAU71714b</plasmid>
    </source>
</reference>
<keyword evidence="2" id="KW-0614">Plasmid</keyword>
<evidence type="ECO:0000256" key="1">
    <source>
        <dbReference type="SAM" id="MobiDB-lite"/>
    </source>
</evidence>